<dbReference type="PANTHER" id="PTHR43373">
    <property type="entry name" value="NA(+)/H(+) ANTIPORTER SUBUNIT"/>
    <property type="match status" value="1"/>
</dbReference>
<evidence type="ECO:0000256" key="7">
    <source>
        <dbReference type="ARBA" id="ARBA00023065"/>
    </source>
</evidence>
<keyword evidence="3" id="KW-0050">Antiport</keyword>
<reference evidence="15 16" key="1">
    <citation type="journal article" date="2010" name="J. Bacteriol.">
        <title>Genome sequence of Fulvimarina pelagi HTCC2506T, a Mn(II)-oxidizing alphaproteobacterium possessing an aerobic anoxygenic photosynthetic gene cluster and Xanthorhodopsin.</title>
        <authorList>
            <person name="Kang I."/>
            <person name="Oh H.M."/>
            <person name="Lim S.I."/>
            <person name="Ferriera S."/>
            <person name="Giovannoni S.J."/>
            <person name="Cho J.C."/>
        </authorList>
    </citation>
    <scope>NUCLEOTIDE SEQUENCE [LARGE SCALE GENOMIC DNA]</scope>
    <source>
        <strain evidence="15 16">HTCC2506</strain>
    </source>
</reference>
<dbReference type="RefSeq" id="WP_007067300.1">
    <property type="nucleotide sequence ID" value="NZ_DS022272.1"/>
</dbReference>
<evidence type="ECO:0000256" key="6">
    <source>
        <dbReference type="ARBA" id="ARBA00022989"/>
    </source>
</evidence>
<evidence type="ECO:0000259" key="11">
    <source>
        <dbReference type="Pfam" id="PF00361"/>
    </source>
</evidence>
<dbReference type="PANTHER" id="PTHR43373:SF1">
    <property type="entry name" value="NA(+)_H(+) ANTIPORTER SUBUNIT A"/>
    <property type="match status" value="1"/>
</dbReference>
<dbReference type="eggNOG" id="COG1009">
    <property type="taxonomic scope" value="Bacteria"/>
</dbReference>
<evidence type="ECO:0000256" key="4">
    <source>
        <dbReference type="ARBA" id="ARBA00022475"/>
    </source>
</evidence>
<feature type="transmembrane region" description="Helical" evidence="10">
    <location>
        <begin position="458"/>
        <end position="478"/>
    </location>
</feature>
<evidence type="ECO:0000256" key="1">
    <source>
        <dbReference type="ARBA" id="ARBA00004651"/>
    </source>
</evidence>
<feature type="domain" description="NADH:quinone oxidoreductase/Mrp antiporter transmembrane" evidence="11">
    <location>
        <begin position="135"/>
        <end position="407"/>
    </location>
</feature>
<feature type="transmembrane region" description="Helical" evidence="10">
    <location>
        <begin position="606"/>
        <end position="626"/>
    </location>
</feature>
<keyword evidence="8 10" id="KW-0472">Membrane</keyword>
<comment type="subcellular location">
    <subcellularLocation>
        <location evidence="1">Cell membrane</location>
        <topology evidence="1">Multi-pass membrane protein</topology>
    </subcellularLocation>
    <subcellularLocation>
        <location evidence="9">Membrane</location>
        <topology evidence="9">Multi-pass membrane protein</topology>
    </subcellularLocation>
</comment>
<dbReference type="Proteomes" id="UP000004310">
    <property type="component" value="Unassembled WGS sequence"/>
</dbReference>
<comment type="caution">
    <text evidence="15">The sequence shown here is derived from an EMBL/GenBank/DDBJ whole genome shotgun (WGS) entry which is preliminary data.</text>
</comment>
<evidence type="ECO:0000256" key="2">
    <source>
        <dbReference type="ARBA" id="ARBA00022448"/>
    </source>
</evidence>
<feature type="transmembrane region" description="Helical" evidence="10">
    <location>
        <begin position="306"/>
        <end position="325"/>
    </location>
</feature>
<feature type="transmembrane region" description="Helical" evidence="10">
    <location>
        <begin position="574"/>
        <end position="594"/>
    </location>
</feature>
<evidence type="ECO:0000313" key="16">
    <source>
        <dbReference type="Proteomes" id="UP000004310"/>
    </source>
</evidence>
<dbReference type="EMBL" id="AATP01000001">
    <property type="protein sequence ID" value="EAU43326.1"/>
    <property type="molecule type" value="Genomic_DNA"/>
</dbReference>
<evidence type="ECO:0000259" key="13">
    <source>
        <dbReference type="Pfam" id="PF13244"/>
    </source>
</evidence>
<feature type="transmembrane region" description="Helical" evidence="10">
    <location>
        <begin position="633"/>
        <end position="650"/>
    </location>
</feature>
<accession>Q0G4T8</accession>
<feature type="transmembrane region" description="Helical" evidence="10">
    <location>
        <begin position="331"/>
        <end position="355"/>
    </location>
</feature>
<dbReference type="GO" id="GO:0005886">
    <property type="term" value="C:plasma membrane"/>
    <property type="evidence" value="ECO:0007669"/>
    <property type="project" value="UniProtKB-SubCell"/>
</dbReference>
<evidence type="ECO:0000256" key="5">
    <source>
        <dbReference type="ARBA" id="ARBA00022692"/>
    </source>
</evidence>
<feature type="domain" description="MrpA C-terminal/MbhD" evidence="13">
    <location>
        <begin position="616"/>
        <end position="679"/>
    </location>
</feature>
<dbReference type="Pfam" id="PF00662">
    <property type="entry name" value="Proton_antipo_N"/>
    <property type="match status" value="1"/>
</dbReference>
<dbReference type="HOGENOM" id="CLU_007100_2_1_5"/>
<dbReference type="InterPro" id="IPR042106">
    <property type="entry name" value="Nuo/plastoQ_OxRdtase_6_NuoJ"/>
</dbReference>
<dbReference type="InterPro" id="IPR046806">
    <property type="entry name" value="MrpA_C/MbhE"/>
</dbReference>
<sequence>MDQLNGFVSDFGYVALILPFLAAAVAPLLTSVLKSHSTWLLALAPAAAFVIFLRGIFEIAKGTVHRWGFEWIPSFDIAFSFRLDGLSMVFALLITGIGTFIILYSGGYMKGHKDQGQFYSFMLMFMGSMLGLVVADDLITLFVFWELTSITSFLLIGFDHTREKARRGAVQALVITGGGGLALLAGLIAIRELHGLTSLSDILEAGDALRESPYYLAVLILVLCGAFTKSAQMPFHIWLPNAMEAPTPVSAYLHSATMVKAGVYLLLRMHPALGETTLWMTILPIFGAITLVVGALLAVRASDIKITLAYTTVASLGLLVMLIGVSSETAIIAATLYLIAHSLFKGGLFMVAGSVDHGAHTREIHRLGGLARHMPITFVAALLCALSMGGITPFVGFLAKEEIYHALEYGDFYHVALLIAAIAGNALMFAAAFIVALQPFVGTKPQHIDHPHESGLRVWLGPLVLGALSLVGALYYGVYHELFSSPMATASYGEAVEIEIGWVPHLNLAFALSCLTIVLGVIIYLASTQIRQKLAQFLAAIGWGPDYGFDQAMRGLVRLAFGVTLIVQPGRLDYYMTTVMIALVAALFGSMWWADGFPSVPELPDLLPYEWIILGLIVFGILAVVVSRNRLQAIVSLGIQGYAVAFIFMLQGAPDLAFTQFMVETLSVVILALVMTRLKLSPSDHRPLAQKLPDATIGVLAGIGFGLFLLAVVQSDFDRSLSDFFERYSYAIAHGRNIVNVILVDFRGIDTMGEIAVVMTAGLAVLALIRIRVGRRGIRTNDPMEVTP</sequence>
<evidence type="ECO:0000256" key="3">
    <source>
        <dbReference type="ARBA" id="ARBA00022449"/>
    </source>
</evidence>
<keyword evidence="6 10" id="KW-1133">Transmembrane helix</keyword>
<feature type="transmembrane region" description="Helical" evidence="10">
    <location>
        <begin position="170"/>
        <end position="190"/>
    </location>
</feature>
<dbReference type="GO" id="GO:0015297">
    <property type="term" value="F:antiporter activity"/>
    <property type="evidence" value="ECO:0007669"/>
    <property type="project" value="UniProtKB-KW"/>
</dbReference>
<dbReference type="InterPro" id="IPR001750">
    <property type="entry name" value="ND/Mrp_TM"/>
</dbReference>
<dbReference type="InterPro" id="IPR050616">
    <property type="entry name" value="CPA3_Na-H_Antiporter_A"/>
</dbReference>
<evidence type="ECO:0000256" key="8">
    <source>
        <dbReference type="ARBA" id="ARBA00023136"/>
    </source>
</evidence>
<feature type="transmembrane region" description="Helical" evidence="10">
    <location>
        <begin position="412"/>
        <end position="437"/>
    </location>
</feature>
<feature type="transmembrane region" description="Helical" evidence="10">
    <location>
        <begin position="508"/>
        <end position="526"/>
    </location>
</feature>
<dbReference type="Pfam" id="PF13244">
    <property type="entry name" value="MbhD"/>
    <property type="match status" value="1"/>
</dbReference>
<keyword evidence="16" id="KW-1185">Reference proteome</keyword>
<dbReference type="InterPro" id="IPR025383">
    <property type="entry name" value="MrpA_C/MbhD"/>
</dbReference>
<keyword evidence="4" id="KW-1003">Cell membrane</keyword>
<dbReference type="InterPro" id="IPR001516">
    <property type="entry name" value="Proton_antipo_N"/>
</dbReference>
<dbReference type="PRINTS" id="PR01434">
    <property type="entry name" value="NADHDHGNASE5"/>
</dbReference>
<dbReference type="GO" id="GO:0006811">
    <property type="term" value="P:monoatomic ion transport"/>
    <property type="evidence" value="ECO:0007669"/>
    <property type="project" value="UniProtKB-KW"/>
</dbReference>
<evidence type="ECO:0000256" key="9">
    <source>
        <dbReference type="RuleBase" id="RU000320"/>
    </source>
</evidence>
<organism evidence="15 16">
    <name type="scientific">Fulvimarina pelagi HTCC2506</name>
    <dbReference type="NCBI Taxonomy" id="314231"/>
    <lineage>
        <taxon>Bacteria</taxon>
        <taxon>Pseudomonadati</taxon>
        <taxon>Pseudomonadota</taxon>
        <taxon>Alphaproteobacteria</taxon>
        <taxon>Hyphomicrobiales</taxon>
        <taxon>Aurantimonadaceae</taxon>
        <taxon>Fulvimarina</taxon>
    </lineage>
</organism>
<protein>
    <submittedName>
        <fullName evidence="15">Putative cation efflux system protein</fullName>
    </submittedName>
</protein>
<feature type="transmembrane region" description="Helical" evidence="10">
    <location>
        <begin position="751"/>
        <end position="769"/>
    </location>
</feature>
<feature type="transmembrane region" description="Helical" evidence="10">
    <location>
        <begin position="118"/>
        <end position="135"/>
    </location>
</feature>
<dbReference type="AlphaFoldDB" id="Q0G4T8"/>
<dbReference type="eggNOG" id="COG2111">
    <property type="taxonomic scope" value="Bacteria"/>
</dbReference>
<feature type="transmembrane region" description="Helical" evidence="10">
    <location>
        <begin position="376"/>
        <end position="400"/>
    </location>
</feature>
<feature type="transmembrane region" description="Helical" evidence="10">
    <location>
        <begin position="39"/>
        <end position="57"/>
    </location>
</feature>
<feature type="transmembrane region" description="Helical" evidence="10">
    <location>
        <begin position="85"/>
        <end position="106"/>
    </location>
</feature>
<feature type="transmembrane region" description="Helical" evidence="10">
    <location>
        <begin position="656"/>
        <end position="674"/>
    </location>
</feature>
<keyword evidence="2" id="KW-0813">Transport</keyword>
<dbReference type="Gene3D" id="1.20.120.1200">
    <property type="entry name" value="NADH-ubiquinone/plastoquinone oxidoreductase chain 6, subunit NuoJ"/>
    <property type="match status" value="1"/>
</dbReference>
<gene>
    <name evidence="15" type="ORF">FP2506_10791</name>
</gene>
<name>Q0G4T8_9HYPH</name>
<dbReference type="NCBIfam" id="NF009287">
    <property type="entry name" value="PRK12647.1"/>
    <property type="match status" value="1"/>
</dbReference>
<evidence type="ECO:0000259" key="14">
    <source>
        <dbReference type="Pfam" id="PF20501"/>
    </source>
</evidence>
<feature type="transmembrane region" description="Helical" evidence="10">
    <location>
        <begin position="279"/>
        <end position="299"/>
    </location>
</feature>
<feature type="domain" description="NADH-Ubiquinone oxidoreductase (complex I) chain 5 N-terminal" evidence="12">
    <location>
        <begin position="72"/>
        <end position="119"/>
    </location>
</feature>
<feature type="transmembrane region" description="Helical" evidence="10">
    <location>
        <begin position="695"/>
        <end position="713"/>
    </location>
</feature>
<evidence type="ECO:0000313" key="15">
    <source>
        <dbReference type="EMBL" id="EAU43326.1"/>
    </source>
</evidence>
<feature type="transmembrane region" description="Helical" evidence="10">
    <location>
        <begin position="12"/>
        <end position="32"/>
    </location>
</feature>
<evidence type="ECO:0000256" key="10">
    <source>
        <dbReference type="SAM" id="Phobius"/>
    </source>
</evidence>
<keyword evidence="7" id="KW-0406">Ion transport</keyword>
<evidence type="ECO:0000259" key="12">
    <source>
        <dbReference type="Pfam" id="PF00662"/>
    </source>
</evidence>
<dbReference type="Pfam" id="PF00361">
    <property type="entry name" value="Proton_antipo_M"/>
    <property type="match status" value="1"/>
</dbReference>
<keyword evidence="5 9" id="KW-0812">Transmembrane</keyword>
<feature type="domain" description="MrpA C-terminal/MbhE" evidence="14">
    <location>
        <begin position="691"/>
        <end position="770"/>
    </location>
</feature>
<proteinExistence type="predicted"/>
<dbReference type="Pfam" id="PF20501">
    <property type="entry name" value="MbhE"/>
    <property type="match status" value="1"/>
</dbReference>
<dbReference type="PRINTS" id="PR01435">
    <property type="entry name" value="NPOXDRDTASE5"/>
</dbReference>
<dbReference type="STRING" id="217511.GCA_001463845_00909"/>